<evidence type="ECO:0000313" key="1">
    <source>
        <dbReference type="EMBL" id="MBL1083507.1"/>
    </source>
</evidence>
<organism evidence="1 2">
    <name type="scientific">Streptomyces actinomycinicus</name>
    <dbReference type="NCBI Taxonomy" id="1695166"/>
    <lineage>
        <taxon>Bacteria</taxon>
        <taxon>Bacillati</taxon>
        <taxon>Actinomycetota</taxon>
        <taxon>Actinomycetes</taxon>
        <taxon>Kitasatosporales</taxon>
        <taxon>Streptomycetaceae</taxon>
        <taxon>Streptomyces</taxon>
    </lineage>
</organism>
<dbReference type="AlphaFoldDB" id="A0A937EJG5"/>
<protein>
    <submittedName>
        <fullName evidence="1">Uncharacterized protein</fullName>
    </submittedName>
</protein>
<keyword evidence="2" id="KW-1185">Reference proteome</keyword>
<comment type="caution">
    <text evidence="1">The sequence shown here is derived from an EMBL/GenBank/DDBJ whole genome shotgun (WGS) entry which is preliminary data.</text>
</comment>
<evidence type="ECO:0000313" key="2">
    <source>
        <dbReference type="Proteomes" id="UP000661858"/>
    </source>
</evidence>
<dbReference type="Proteomes" id="UP000661858">
    <property type="component" value="Unassembled WGS sequence"/>
</dbReference>
<reference evidence="1" key="1">
    <citation type="submission" date="2021-01" db="EMBL/GenBank/DDBJ databases">
        <title>WGS of actinomycetes isolated from Thailand.</title>
        <authorList>
            <person name="Thawai C."/>
        </authorList>
    </citation>
    <scope>NUCLEOTIDE SEQUENCE</scope>
    <source>
        <strain evidence="1">RCU-197</strain>
    </source>
</reference>
<sequence>MSDDRPQETAVSNEPGRLSLYDELAEVVDFADAPERTTTMAVETTDGDPFCL</sequence>
<dbReference type="EMBL" id="JAERRK010000007">
    <property type="protein sequence ID" value="MBL1083507.1"/>
    <property type="molecule type" value="Genomic_DNA"/>
</dbReference>
<proteinExistence type="predicted"/>
<name>A0A937EJG5_9ACTN</name>
<gene>
    <name evidence="1" type="ORF">JK359_16255</name>
</gene>
<accession>A0A937EJG5</accession>
<dbReference type="RefSeq" id="WP_201836172.1">
    <property type="nucleotide sequence ID" value="NZ_JAERRK010000007.1"/>
</dbReference>